<dbReference type="RefSeq" id="WP_183584519.1">
    <property type="nucleotide sequence ID" value="NZ_JACHXJ010000004.1"/>
</dbReference>
<name>A0A839U0M9_9BACL</name>
<sequence length="187" mass="20484">MISPYGRSYLEKLNKYLEKLPDEERMDAVMEIESHIAEGIANGQPEAAILSRLGDPRKLAKAYRSQHFAEGNRTGSFREILAMALFYCTTGLLSIMVIPVLAVIAYGFGFCTLLVLVAGVIRTFGVTWINMGVPGMEVPTEYSMVVAAIVGAIIGGIAYFSWVGLKKYMAFLSSQYRRSLPGGRVSA</sequence>
<proteinExistence type="predicted"/>
<feature type="transmembrane region" description="Helical" evidence="1">
    <location>
        <begin position="80"/>
        <end position="103"/>
    </location>
</feature>
<keyword evidence="1" id="KW-0472">Membrane</keyword>
<dbReference type="AlphaFoldDB" id="A0A839U0M9"/>
<protein>
    <submittedName>
        <fullName evidence="2">Putative membrane protein</fullName>
    </submittedName>
</protein>
<dbReference type="EMBL" id="JACHXJ010000004">
    <property type="protein sequence ID" value="MBB3130437.1"/>
    <property type="molecule type" value="Genomic_DNA"/>
</dbReference>
<feature type="transmembrane region" description="Helical" evidence="1">
    <location>
        <begin position="142"/>
        <end position="165"/>
    </location>
</feature>
<keyword evidence="1" id="KW-1133">Transmembrane helix</keyword>
<evidence type="ECO:0000313" key="2">
    <source>
        <dbReference type="EMBL" id="MBB3130437.1"/>
    </source>
</evidence>
<accession>A0A839U0M9</accession>
<comment type="caution">
    <text evidence="2">The sequence shown here is derived from an EMBL/GenBank/DDBJ whole genome shotgun (WGS) entry which is preliminary data.</text>
</comment>
<dbReference type="Proteomes" id="UP000517523">
    <property type="component" value="Unassembled WGS sequence"/>
</dbReference>
<organism evidence="2 3">
    <name type="scientific">Paenibacillus rhizosphaerae</name>
    <dbReference type="NCBI Taxonomy" id="297318"/>
    <lineage>
        <taxon>Bacteria</taxon>
        <taxon>Bacillati</taxon>
        <taxon>Bacillota</taxon>
        <taxon>Bacilli</taxon>
        <taxon>Bacillales</taxon>
        <taxon>Paenibacillaceae</taxon>
        <taxon>Paenibacillus</taxon>
    </lineage>
</organism>
<feature type="transmembrane region" description="Helical" evidence="1">
    <location>
        <begin position="110"/>
        <end position="130"/>
    </location>
</feature>
<evidence type="ECO:0000256" key="1">
    <source>
        <dbReference type="SAM" id="Phobius"/>
    </source>
</evidence>
<reference evidence="2 3" key="1">
    <citation type="submission" date="2020-08" db="EMBL/GenBank/DDBJ databases">
        <title>Genomic Encyclopedia of Type Strains, Phase III (KMG-III): the genomes of soil and plant-associated and newly described type strains.</title>
        <authorList>
            <person name="Whitman W."/>
        </authorList>
    </citation>
    <scope>NUCLEOTIDE SEQUENCE [LARGE SCALE GENOMIC DNA]</scope>
    <source>
        <strain evidence="2 3">CECT 5831</strain>
    </source>
</reference>
<gene>
    <name evidence="2" type="ORF">FHS19_005142</name>
</gene>
<dbReference type="Pfam" id="PF22564">
    <property type="entry name" value="HAAS"/>
    <property type="match status" value="1"/>
</dbReference>
<evidence type="ECO:0000313" key="3">
    <source>
        <dbReference type="Proteomes" id="UP000517523"/>
    </source>
</evidence>
<keyword evidence="1" id="KW-0812">Transmembrane</keyword>